<name>A0A5B2VXW1_9HYPH</name>
<accession>A0A5B2VXW1</accession>
<keyword evidence="3" id="KW-1003">Cell membrane</keyword>
<reference evidence="8 9" key="2">
    <citation type="submission" date="2019-09" db="EMBL/GenBank/DDBJ databases">
        <authorList>
            <person name="Jin C."/>
        </authorList>
    </citation>
    <scope>NUCLEOTIDE SEQUENCE [LARGE SCALE GENOMIC DNA]</scope>
    <source>
        <strain evidence="8 9">BN140002</strain>
    </source>
</reference>
<sequence>MDAPTPPPLSASEPRFVTGSTMRHVVVMTLTASVGLMAVFVVDLLSLLYVSRLGDPRLTAAVGLSTIVLFIGISINVGLMIAVAALVSRALGRGDRALARRLAASSLVIMAIFAGLVVAVIWPLLPRALALIGADDETRAIAARFIAITLPSNVLMALGMGLSGVLRAVGDAKRAMYVTLAGGIVTAGLDPLLIFGLGLGVDGAAVATVISRMVFAWVGWHGAVRVHDLVARPRWADVVADARPMLAIALPAVLTNIATPVASAFVAGVIARFGDTAIAGNAIVDRLTPVAFGGLFALSGAVGPILGQNWGALRFDRMRQALRDAVVFTAIYVGIVWAVLAAGSGMIVALFDARGLAAELVTFFCWVSGPMWFFIGLLFVANAAFNNLGSPFLSTAFNWGRATLGTVPFAYLGAAWAGPVGALAGVALGSVLFGIAGILTAFWTLRRLERAA</sequence>
<evidence type="ECO:0000256" key="1">
    <source>
        <dbReference type="ARBA" id="ARBA00004429"/>
    </source>
</evidence>
<dbReference type="PANTHER" id="PTHR43549">
    <property type="entry name" value="MULTIDRUG RESISTANCE PROTEIN YPNP-RELATED"/>
    <property type="match status" value="1"/>
</dbReference>
<feature type="transmembrane region" description="Helical" evidence="7">
    <location>
        <begin position="245"/>
        <end position="270"/>
    </location>
</feature>
<comment type="caution">
    <text evidence="8">The sequence shown here is derived from an EMBL/GenBank/DDBJ whole genome shotgun (WGS) entry which is preliminary data.</text>
</comment>
<dbReference type="GO" id="GO:0005886">
    <property type="term" value="C:plasma membrane"/>
    <property type="evidence" value="ECO:0007669"/>
    <property type="project" value="UniProtKB-SubCell"/>
</dbReference>
<feature type="transmembrane region" description="Helical" evidence="7">
    <location>
        <begin position="325"/>
        <end position="351"/>
    </location>
</feature>
<evidence type="ECO:0000256" key="5">
    <source>
        <dbReference type="ARBA" id="ARBA00022989"/>
    </source>
</evidence>
<keyword evidence="5 7" id="KW-1133">Transmembrane helix</keyword>
<feature type="transmembrane region" description="Helical" evidence="7">
    <location>
        <begin position="363"/>
        <end position="385"/>
    </location>
</feature>
<dbReference type="GO" id="GO:0042910">
    <property type="term" value="F:xenobiotic transmembrane transporter activity"/>
    <property type="evidence" value="ECO:0007669"/>
    <property type="project" value="InterPro"/>
</dbReference>
<reference evidence="8 9" key="1">
    <citation type="submission" date="2019-09" db="EMBL/GenBank/DDBJ databases">
        <title>Salinarimonas rosea gen. nov., sp. nov., a new member of the a-2 subgroup of the Proteobacteria.</title>
        <authorList>
            <person name="Liu J."/>
        </authorList>
    </citation>
    <scope>NUCLEOTIDE SEQUENCE [LARGE SCALE GENOMIC DNA]</scope>
    <source>
        <strain evidence="8 9">BN140002</strain>
    </source>
</reference>
<feature type="transmembrane region" description="Helical" evidence="7">
    <location>
        <begin position="145"/>
        <end position="165"/>
    </location>
</feature>
<feature type="transmembrane region" description="Helical" evidence="7">
    <location>
        <begin position="290"/>
        <end position="313"/>
    </location>
</feature>
<evidence type="ECO:0000256" key="4">
    <source>
        <dbReference type="ARBA" id="ARBA00022692"/>
    </source>
</evidence>
<evidence type="ECO:0000256" key="7">
    <source>
        <dbReference type="SAM" id="Phobius"/>
    </source>
</evidence>
<dbReference type="OrthoDB" id="9806302at2"/>
<dbReference type="Pfam" id="PF01554">
    <property type="entry name" value="MatE"/>
    <property type="match status" value="2"/>
</dbReference>
<organism evidence="8 9">
    <name type="scientific">Salinarimonas soli</name>
    <dbReference type="NCBI Taxonomy" id="1638099"/>
    <lineage>
        <taxon>Bacteria</taxon>
        <taxon>Pseudomonadati</taxon>
        <taxon>Pseudomonadota</taxon>
        <taxon>Alphaproteobacteria</taxon>
        <taxon>Hyphomicrobiales</taxon>
        <taxon>Salinarimonadaceae</taxon>
        <taxon>Salinarimonas</taxon>
    </lineage>
</organism>
<evidence type="ECO:0000313" key="8">
    <source>
        <dbReference type="EMBL" id="KAA2244211.1"/>
    </source>
</evidence>
<proteinExistence type="predicted"/>
<dbReference type="AlphaFoldDB" id="A0A5B2VXW1"/>
<dbReference type="RefSeq" id="WP_149815116.1">
    <property type="nucleotide sequence ID" value="NZ_VUOA01000003.1"/>
</dbReference>
<protein>
    <submittedName>
        <fullName evidence="8">MATE family efflux transporter</fullName>
    </submittedName>
</protein>
<feature type="transmembrane region" description="Helical" evidence="7">
    <location>
        <begin position="177"/>
        <end position="198"/>
    </location>
</feature>
<comment type="subcellular location">
    <subcellularLocation>
        <location evidence="1">Cell inner membrane</location>
        <topology evidence="1">Multi-pass membrane protein</topology>
    </subcellularLocation>
</comment>
<evidence type="ECO:0000256" key="6">
    <source>
        <dbReference type="ARBA" id="ARBA00023136"/>
    </source>
</evidence>
<keyword evidence="2" id="KW-0813">Transport</keyword>
<evidence type="ECO:0000256" key="2">
    <source>
        <dbReference type="ARBA" id="ARBA00022448"/>
    </source>
</evidence>
<feature type="transmembrane region" description="Helical" evidence="7">
    <location>
        <begin position="204"/>
        <end position="224"/>
    </location>
</feature>
<dbReference type="InterPro" id="IPR002528">
    <property type="entry name" value="MATE_fam"/>
</dbReference>
<feature type="transmembrane region" description="Helical" evidence="7">
    <location>
        <begin position="397"/>
        <end position="417"/>
    </location>
</feature>
<evidence type="ECO:0000313" key="9">
    <source>
        <dbReference type="Proteomes" id="UP000323142"/>
    </source>
</evidence>
<keyword evidence="4 7" id="KW-0812">Transmembrane</keyword>
<feature type="transmembrane region" description="Helical" evidence="7">
    <location>
        <begin position="25"/>
        <end position="50"/>
    </location>
</feature>
<dbReference type="InterPro" id="IPR052031">
    <property type="entry name" value="Membrane_Transporter-Flippase"/>
</dbReference>
<dbReference type="GO" id="GO:0015297">
    <property type="term" value="F:antiporter activity"/>
    <property type="evidence" value="ECO:0007669"/>
    <property type="project" value="InterPro"/>
</dbReference>
<dbReference type="Proteomes" id="UP000323142">
    <property type="component" value="Unassembled WGS sequence"/>
</dbReference>
<dbReference type="PANTHER" id="PTHR43549:SF2">
    <property type="entry name" value="MULTIDRUG RESISTANCE PROTEIN NORM-RELATED"/>
    <property type="match status" value="1"/>
</dbReference>
<feature type="transmembrane region" description="Helical" evidence="7">
    <location>
        <begin position="107"/>
        <end position="125"/>
    </location>
</feature>
<dbReference type="NCBIfam" id="TIGR00797">
    <property type="entry name" value="matE"/>
    <property type="match status" value="1"/>
</dbReference>
<keyword evidence="9" id="KW-1185">Reference proteome</keyword>
<gene>
    <name evidence="8" type="ORF">F0L46_00755</name>
</gene>
<keyword evidence="6 7" id="KW-0472">Membrane</keyword>
<feature type="transmembrane region" description="Helical" evidence="7">
    <location>
        <begin position="423"/>
        <end position="445"/>
    </location>
</feature>
<evidence type="ECO:0000256" key="3">
    <source>
        <dbReference type="ARBA" id="ARBA00022475"/>
    </source>
</evidence>
<dbReference type="PIRSF" id="PIRSF006603">
    <property type="entry name" value="DinF"/>
    <property type="match status" value="1"/>
</dbReference>
<dbReference type="InterPro" id="IPR048279">
    <property type="entry name" value="MdtK-like"/>
</dbReference>
<feature type="transmembrane region" description="Helical" evidence="7">
    <location>
        <begin position="62"/>
        <end position="87"/>
    </location>
</feature>
<dbReference type="EMBL" id="VUOA01000003">
    <property type="protein sequence ID" value="KAA2244211.1"/>
    <property type="molecule type" value="Genomic_DNA"/>
</dbReference>